<evidence type="ECO:0000313" key="2">
    <source>
        <dbReference type="EMBL" id="NBI29208.1"/>
    </source>
</evidence>
<proteinExistence type="predicted"/>
<accession>A0A6N9Q327</accession>
<organism evidence="2 3">
    <name type="scientific">Chengkuizengella marina</name>
    <dbReference type="NCBI Taxonomy" id="2507566"/>
    <lineage>
        <taxon>Bacteria</taxon>
        <taxon>Bacillati</taxon>
        <taxon>Bacillota</taxon>
        <taxon>Bacilli</taxon>
        <taxon>Bacillales</taxon>
        <taxon>Paenibacillaceae</taxon>
        <taxon>Chengkuizengella</taxon>
    </lineage>
</organism>
<comment type="caution">
    <text evidence="2">The sequence shown here is derived from an EMBL/GenBank/DDBJ whole genome shotgun (WGS) entry which is preliminary data.</text>
</comment>
<dbReference type="RefSeq" id="WP_160646013.1">
    <property type="nucleotide sequence ID" value="NZ_SIJB01000023.1"/>
</dbReference>
<evidence type="ECO:0000256" key="1">
    <source>
        <dbReference type="SAM" id="Phobius"/>
    </source>
</evidence>
<gene>
    <name evidence="2" type="ORF">ERL59_09575</name>
</gene>
<protein>
    <submittedName>
        <fullName evidence="2">Uncharacterized protein</fullName>
    </submittedName>
</protein>
<evidence type="ECO:0000313" key="3">
    <source>
        <dbReference type="Proteomes" id="UP000448943"/>
    </source>
</evidence>
<reference evidence="2 3" key="1">
    <citation type="submission" date="2019-01" db="EMBL/GenBank/DDBJ databases">
        <title>Chengkuizengella sp. nov., isolated from deep-sea sediment of East Pacific Ocean.</title>
        <authorList>
            <person name="Yang J."/>
            <person name="Lai Q."/>
            <person name="Shao Z."/>
        </authorList>
    </citation>
    <scope>NUCLEOTIDE SEQUENCE [LARGE SCALE GENOMIC DNA]</scope>
    <source>
        <strain evidence="2 3">YPA3-1-1</strain>
    </source>
</reference>
<name>A0A6N9Q327_9BACL</name>
<dbReference type="OrthoDB" id="2662662at2"/>
<keyword evidence="1" id="KW-0812">Transmembrane</keyword>
<keyword evidence="1" id="KW-1133">Transmembrane helix</keyword>
<dbReference type="Proteomes" id="UP000448943">
    <property type="component" value="Unassembled WGS sequence"/>
</dbReference>
<dbReference type="EMBL" id="SIJB01000023">
    <property type="protein sequence ID" value="NBI29208.1"/>
    <property type="molecule type" value="Genomic_DNA"/>
</dbReference>
<feature type="transmembrane region" description="Helical" evidence="1">
    <location>
        <begin position="6"/>
        <end position="29"/>
    </location>
</feature>
<keyword evidence="3" id="KW-1185">Reference proteome</keyword>
<keyword evidence="1" id="KW-0472">Membrane</keyword>
<dbReference type="AlphaFoldDB" id="A0A6N9Q327"/>
<sequence length="208" mass="23952">MKFIGWLGKILFQTILVSILTLFIAWFMVNLYVDRLMGQLDIENTLPKIQISDVLSYFVNQDNFTSNEQESNSSLEEFINEHEQQNTDPETVENEVLDDFTDSQEGDLDAVEVWNQQENAGGSKDMVSDEVLFTAEAFTQTKDLLSDEDKMMIFSLIISNLPQGKLQELSTMMEEGITINELVEIESIMKEYLDEAEYNQLVTILEKY</sequence>